<accession>A0AAV6G2G7</accession>
<dbReference type="Proteomes" id="UP000823561">
    <property type="component" value="Chromosome 17"/>
</dbReference>
<proteinExistence type="predicted"/>
<evidence type="ECO:0000313" key="2">
    <source>
        <dbReference type="Proteomes" id="UP000823561"/>
    </source>
</evidence>
<protein>
    <submittedName>
        <fullName evidence="1">Uncharacterized protein</fullName>
    </submittedName>
</protein>
<reference evidence="1 2" key="1">
    <citation type="submission" date="2020-10" db="EMBL/GenBank/DDBJ databases">
        <title>Chromosome-scale genome assembly of the Allis shad, Alosa alosa.</title>
        <authorList>
            <person name="Margot Z."/>
            <person name="Christophe K."/>
            <person name="Cabau C."/>
            <person name="Louis A."/>
            <person name="Berthelot C."/>
            <person name="Parey E."/>
            <person name="Roest Crollius H."/>
            <person name="Montfort J."/>
            <person name="Robinson-Rechavi M."/>
            <person name="Bucao C."/>
            <person name="Bouchez O."/>
            <person name="Gislard M."/>
            <person name="Lluch J."/>
            <person name="Milhes M."/>
            <person name="Lampietro C."/>
            <person name="Lopez Roques C."/>
            <person name="Donnadieu C."/>
            <person name="Braasch I."/>
            <person name="Desvignes T."/>
            <person name="Postlethwait J."/>
            <person name="Bobe J."/>
            <person name="Guiguen Y."/>
        </authorList>
    </citation>
    <scope>NUCLEOTIDE SEQUENCE [LARGE SCALE GENOMIC DNA]</scope>
    <source>
        <strain evidence="1">M-15738</strain>
        <tissue evidence="1">Blood</tissue>
    </source>
</reference>
<name>A0AAV6G2G7_9TELE</name>
<keyword evidence="2" id="KW-1185">Reference proteome</keyword>
<comment type="caution">
    <text evidence="1">The sequence shown here is derived from an EMBL/GenBank/DDBJ whole genome shotgun (WGS) entry which is preliminary data.</text>
</comment>
<gene>
    <name evidence="1" type="ORF">AALO_G00223100</name>
</gene>
<organism evidence="1 2">
    <name type="scientific">Alosa alosa</name>
    <name type="common">allis shad</name>
    <dbReference type="NCBI Taxonomy" id="278164"/>
    <lineage>
        <taxon>Eukaryota</taxon>
        <taxon>Metazoa</taxon>
        <taxon>Chordata</taxon>
        <taxon>Craniata</taxon>
        <taxon>Vertebrata</taxon>
        <taxon>Euteleostomi</taxon>
        <taxon>Actinopterygii</taxon>
        <taxon>Neopterygii</taxon>
        <taxon>Teleostei</taxon>
        <taxon>Clupei</taxon>
        <taxon>Clupeiformes</taxon>
        <taxon>Clupeoidei</taxon>
        <taxon>Clupeidae</taxon>
        <taxon>Alosa</taxon>
    </lineage>
</organism>
<dbReference type="EMBL" id="JADWDJ010000017">
    <property type="protein sequence ID" value="KAG5267562.1"/>
    <property type="molecule type" value="Genomic_DNA"/>
</dbReference>
<evidence type="ECO:0000313" key="1">
    <source>
        <dbReference type="EMBL" id="KAG5267562.1"/>
    </source>
</evidence>
<dbReference type="AlphaFoldDB" id="A0AAV6G2G7"/>
<sequence>MDTQGQYYVVARPIHSEESFQETYEKIYRRRKTLLDHVTDYLTCDSKRAKNAALSLMPIIGWLRIYRLKEWLLNDIVSGVSTGLVAVLQVNPKIRREWIVKIRRDIGPHFQVRYSSLGTNVNVSYNN</sequence>